<dbReference type="Proteomes" id="UP001321249">
    <property type="component" value="Unassembled WGS sequence"/>
</dbReference>
<reference evidence="3" key="2">
    <citation type="journal article" date="2023" name="Nat. Commun.">
        <title>Cultivation of marine bacteria of the SAR202 clade.</title>
        <authorList>
            <person name="Lim Y."/>
            <person name="Seo J.H."/>
            <person name="Giovannoni S.J."/>
            <person name="Kang I."/>
            <person name="Cho J.C."/>
        </authorList>
    </citation>
    <scope>NUCLEOTIDE SEQUENCE</scope>
    <source>
        <strain evidence="3">JH1073</strain>
    </source>
</reference>
<evidence type="ECO:0000313" key="4">
    <source>
        <dbReference type="Proteomes" id="UP001219901"/>
    </source>
</evidence>
<dbReference type="RefSeq" id="WP_342825839.1">
    <property type="nucleotide sequence ID" value="NZ_CP046146.1"/>
</dbReference>
<organism evidence="3 4">
    <name type="scientific">Candidatus Lucifugimonas marina</name>
    <dbReference type="NCBI Taxonomy" id="3038979"/>
    <lineage>
        <taxon>Bacteria</taxon>
        <taxon>Bacillati</taxon>
        <taxon>Chloroflexota</taxon>
        <taxon>Dehalococcoidia</taxon>
        <taxon>SAR202 cluster</taxon>
        <taxon>Candidatus Lucifugimonadales</taxon>
        <taxon>Candidatus Lucifugimonadaceae</taxon>
        <taxon>Candidatus Lucifugimonas</taxon>
    </lineage>
</organism>
<proteinExistence type="predicted"/>
<dbReference type="GO" id="GO:0005975">
    <property type="term" value="P:carbohydrate metabolic process"/>
    <property type="evidence" value="ECO:0007669"/>
    <property type="project" value="InterPro"/>
</dbReference>
<dbReference type="InterPro" id="IPR052043">
    <property type="entry name" value="PolySaccharide_Degr_Enz"/>
</dbReference>
<dbReference type="EMBL" id="WMBE01000003">
    <property type="protein sequence ID" value="MDG0867456.1"/>
    <property type="molecule type" value="Genomic_DNA"/>
</dbReference>
<reference evidence="4 5" key="1">
    <citation type="submission" date="2019-11" db="EMBL/GenBank/DDBJ databases">
        <authorList>
            <person name="Cho J.-C."/>
        </authorList>
    </citation>
    <scope>NUCLEOTIDE SEQUENCE [LARGE SCALE GENOMIC DNA]</scope>
    <source>
        <strain evidence="3 4">JH1073</strain>
        <strain evidence="2 5">JH702</strain>
    </source>
</reference>
<dbReference type="EMBL" id="CP046147">
    <property type="protein sequence ID" value="WFG40167.1"/>
    <property type="molecule type" value="Genomic_DNA"/>
</dbReference>
<dbReference type="InterPro" id="IPR010905">
    <property type="entry name" value="Glyco_hydro_88"/>
</dbReference>
<dbReference type="AlphaFoldDB" id="A0AAJ5ZEV3"/>
<evidence type="ECO:0008006" key="6">
    <source>
        <dbReference type="Google" id="ProtNLM"/>
    </source>
</evidence>
<reference evidence="4" key="3">
    <citation type="submission" date="2023-06" db="EMBL/GenBank/DDBJ databases">
        <title>Pangenomics reveal diversification of enzyme families and niche specialization in globally abundant SAR202 bacteria.</title>
        <authorList>
            <person name="Saw J.H.W."/>
        </authorList>
    </citation>
    <scope>NUCLEOTIDE SEQUENCE [LARGE SCALE GENOMIC DNA]</scope>
    <source>
        <strain evidence="4">JH1073</strain>
    </source>
</reference>
<name>A0AAJ5ZEV3_9CHLR</name>
<evidence type="ECO:0000313" key="3">
    <source>
        <dbReference type="EMBL" id="WFG40167.1"/>
    </source>
</evidence>
<evidence type="ECO:0000256" key="1">
    <source>
        <dbReference type="ARBA" id="ARBA00022801"/>
    </source>
</evidence>
<evidence type="ECO:0000313" key="5">
    <source>
        <dbReference type="Proteomes" id="UP001321249"/>
    </source>
</evidence>
<dbReference type="PANTHER" id="PTHR33886:SF8">
    <property type="entry name" value="UNSATURATED RHAMNOGALACTURONAN HYDROLASE (EUROFUNG)"/>
    <property type="match status" value="1"/>
</dbReference>
<protein>
    <recommendedName>
        <fullName evidence="6">Glycosyl hydrolase</fullName>
    </recommendedName>
</protein>
<dbReference type="GO" id="GO:0016787">
    <property type="term" value="F:hydrolase activity"/>
    <property type="evidence" value="ECO:0007669"/>
    <property type="project" value="UniProtKB-KW"/>
</dbReference>
<keyword evidence="4" id="KW-1185">Reference proteome</keyword>
<accession>A0AAJ5ZEV3</accession>
<dbReference type="SUPFAM" id="SSF48208">
    <property type="entry name" value="Six-hairpin glycosidases"/>
    <property type="match status" value="1"/>
</dbReference>
<gene>
    <name evidence="2" type="ORF">GKO46_10310</name>
    <name evidence="3" type="ORF">GKO48_11230</name>
</gene>
<evidence type="ECO:0000313" key="2">
    <source>
        <dbReference type="EMBL" id="MDG0867456.1"/>
    </source>
</evidence>
<dbReference type="Gene3D" id="1.50.10.10">
    <property type="match status" value="1"/>
</dbReference>
<dbReference type="Proteomes" id="UP001219901">
    <property type="component" value="Chromosome"/>
</dbReference>
<dbReference type="Pfam" id="PF07470">
    <property type="entry name" value="Glyco_hydro_88"/>
    <property type="match status" value="1"/>
</dbReference>
<sequence length="324" mass="35886">MNSPIEYAKNLARHYGYQLERPVVYTQGVSLSGRLRLHELLPESDDPSDDIAALVADYTSDPSAIFTASDGTANYAGICWADELANATDDDLYLDLLQTVADLFGPSVEDGPLDPDIRVEDFFFAGTMLGRAFLSTGASNYADMLAEFLLSADTLQANGLWWHCKASPFFWGRGNAFAALGFAEALTYLPEEHPFREELLHTHLVHLEGLVKHQDESGMWHQVIDLPETYLEFSATAMIGYALARGLREGWLDEEWRPILDKTWNGIAARISDEGELEHVCVGTGPLATLDEYIVRPYTDGLDDRGGAMALWFAVEMARLEAGV</sequence>
<keyword evidence="1" id="KW-0378">Hydrolase</keyword>
<dbReference type="PANTHER" id="PTHR33886">
    <property type="entry name" value="UNSATURATED RHAMNOGALACTURONAN HYDROLASE (EUROFUNG)"/>
    <property type="match status" value="1"/>
</dbReference>
<dbReference type="InterPro" id="IPR008928">
    <property type="entry name" value="6-hairpin_glycosidase_sf"/>
</dbReference>
<dbReference type="InterPro" id="IPR012341">
    <property type="entry name" value="6hp_glycosidase-like_sf"/>
</dbReference>